<proteinExistence type="predicted"/>
<evidence type="ECO:0000259" key="6">
    <source>
        <dbReference type="Pfam" id="PF07291"/>
    </source>
</evidence>
<keyword evidence="3 5" id="KW-1133">Transmembrane helix</keyword>
<reference evidence="7" key="1">
    <citation type="journal article" date="2014" name="Int. J. Syst. Evol. Microbiol.">
        <title>Complete genome sequence of Corynebacterium casei LMG S-19264T (=DSM 44701T), isolated from a smear-ripened cheese.</title>
        <authorList>
            <consortium name="US DOE Joint Genome Institute (JGI-PGF)"/>
            <person name="Walter F."/>
            <person name="Albersmeier A."/>
            <person name="Kalinowski J."/>
            <person name="Ruckert C."/>
        </authorList>
    </citation>
    <scope>NUCLEOTIDE SEQUENCE</scope>
    <source>
        <strain evidence="7">CGMCC 1.12506</strain>
    </source>
</reference>
<dbReference type="Pfam" id="PF07291">
    <property type="entry name" value="MauE"/>
    <property type="match status" value="1"/>
</dbReference>
<evidence type="ECO:0000313" key="8">
    <source>
        <dbReference type="Proteomes" id="UP000625735"/>
    </source>
</evidence>
<feature type="domain" description="Methylamine utilisation protein MauE" evidence="6">
    <location>
        <begin position="1"/>
        <end position="136"/>
    </location>
</feature>
<evidence type="ECO:0000313" key="7">
    <source>
        <dbReference type="EMBL" id="GGD27689.1"/>
    </source>
</evidence>
<dbReference type="Proteomes" id="UP000625735">
    <property type="component" value="Unassembled WGS sequence"/>
</dbReference>
<evidence type="ECO:0000256" key="1">
    <source>
        <dbReference type="ARBA" id="ARBA00004141"/>
    </source>
</evidence>
<dbReference type="EMBL" id="BMFG01000006">
    <property type="protein sequence ID" value="GGD27689.1"/>
    <property type="molecule type" value="Genomic_DNA"/>
</dbReference>
<comment type="caution">
    <text evidence="7">The sequence shown here is derived from an EMBL/GenBank/DDBJ whole genome shotgun (WGS) entry which is preliminary data.</text>
</comment>
<dbReference type="RefSeq" id="WP_188362168.1">
    <property type="nucleotide sequence ID" value="NZ_BMFG01000006.1"/>
</dbReference>
<dbReference type="GO" id="GO:0016020">
    <property type="term" value="C:membrane"/>
    <property type="evidence" value="ECO:0007669"/>
    <property type="project" value="UniProtKB-SubCell"/>
</dbReference>
<evidence type="ECO:0000256" key="2">
    <source>
        <dbReference type="ARBA" id="ARBA00022692"/>
    </source>
</evidence>
<dbReference type="AlphaFoldDB" id="A0A917DDF9"/>
<dbReference type="GO" id="GO:0030416">
    <property type="term" value="P:methylamine metabolic process"/>
    <property type="evidence" value="ECO:0007669"/>
    <property type="project" value="InterPro"/>
</dbReference>
<organism evidence="7 8">
    <name type="scientific">Flavobacterium orientale</name>
    <dbReference type="NCBI Taxonomy" id="1756020"/>
    <lineage>
        <taxon>Bacteria</taxon>
        <taxon>Pseudomonadati</taxon>
        <taxon>Bacteroidota</taxon>
        <taxon>Flavobacteriia</taxon>
        <taxon>Flavobacteriales</taxon>
        <taxon>Flavobacteriaceae</taxon>
        <taxon>Flavobacterium</taxon>
    </lineage>
</organism>
<dbReference type="NCBIfam" id="NF045576">
    <property type="entry name" value="BT_3928_fam"/>
    <property type="match status" value="1"/>
</dbReference>
<feature type="transmembrane region" description="Helical" evidence="5">
    <location>
        <begin position="45"/>
        <end position="71"/>
    </location>
</feature>
<protein>
    <recommendedName>
        <fullName evidence="6">Methylamine utilisation protein MauE domain-containing protein</fullName>
    </recommendedName>
</protein>
<feature type="transmembrane region" description="Helical" evidence="5">
    <location>
        <begin position="7"/>
        <end position="25"/>
    </location>
</feature>
<evidence type="ECO:0000256" key="3">
    <source>
        <dbReference type="ARBA" id="ARBA00022989"/>
    </source>
</evidence>
<comment type="subcellular location">
    <subcellularLocation>
        <location evidence="1">Membrane</location>
        <topology evidence="1">Multi-pass membrane protein</topology>
    </subcellularLocation>
</comment>
<dbReference type="InterPro" id="IPR009908">
    <property type="entry name" value="Methylamine_util_MauE"/>
</dbReference>
<name>A0A917DDF9_9FLAO</name>
<feature type="transmembrane region" description="Helical" evidence="5">
    <location>
        <begin position="148"/>
        <end position="169"/>
    </location>
</feature>
<feature type="transmembrane region" description="Helical" evidence="5">
    <location>
        <begin position="78"/>
        <end position="100"/>
    </location>
</feature>
<accession>A0A917DDF9</accession>
<reference evidence="7" key="2">
    <citation type="submission" date="2020-09" db="EMBL/GenBank/DDBJ databases">
        <authorList>
            <person name="Sun Q."/>
            <person name="Zhou Y."/>
        </authorList>
    </citation>
    <scope>NUCLEOTIDE SEQUENCE</scope>
    <source>
        <strain evidence="7">CGMCC 1.12506</strain>
    </source>
</reference>
<keyword evidence="2 5" id="KW-0812">Transmembrane</keyword>
<feature type="transmembrane region" description="Helical" evidence="5">
    <location>
        <begin position="120"/>
        <end position="136"/>
    </location>
</feature>
<keyword evidence="8" id="KW-1185">Reference proteome</keyword>
<evidence type="ECO:0000256" key="4">
    <source>
        <dbReference type="ARBA" id="ARBA00023136"/>
    </source>
</evidence>
<evidence type="ECO:0000256" key="5">
    <source>
        <dbReference type="SAM" id="Phobius"/>
    </source>
</evidence>
<sequence>MKLLTQISRILVGVLFIISGLIKLNDPVGFSFKLEEYFAENVLNVPFFIPYALLIAVVVVIFEVVLGIMLLIGFKTKFTVWSLLLMIVFFTFLTFYSAYFNKVTDCGCFGDALKLTPWESFTKDIVLLVLILILFFNQKYIQPLFNKLTQNGIVFLAYAGCLFFAYHVLMHLPVKDFRAYKVGTNIKKGMEIPEGAEKSEFEMVFIYKIDGVDTEISYDEVMAGNVPENAEFVDRKDKLIKQGYVPPIHDYTMELDGSDYTEELLEEPKLILLISYDLAKAEASGMALLEEFHQKALKKGYKVIGMTASDQPLIEKAQKQHNLTFDYYFCDATTLKTIERANPSIVVLEKGTIVEKRHFNDIDKVNLK</sequence>
<keyword evidence="4 5" id="KW-0472">Membrane</keyword>
<gene>
    <name evidence="7" type="ORF">GCM10011343_17330</name>
</gene>